<evidence type="ECO:0000256" key="5">
    <source>
        <dbReference type="ARBA" id="ARBA00023157"/>
    </source>
</evidence>
<dbReference type="GO" id="GO:0005576">
    <property type="term" value="C:extracellular region"/>
    <property type="evidence" value="ECO:0007669"/>
    <property type="project" value="UniProtKB-SubCell"/>
</dbReference>
<evidence type="ECO:0000256" key="2">
    <source>
        <dbReference type="ARBA" id="ARBA00008019"/>
    </source>
</evidence>
<feature type="domain" description="Pepsin inhibitor-3-like repeated" evidence="7">
    <location>
        <begin position="30"/>
        <end position="72"/>
    </location>
</feature>
<dbReference type="WBParaSite" id="PgR004_g195_t01">
    <property type="protein sequence ID" value="PgR004_g195_t01"/>
    <property type="gene ID" value="PgR004_g195"/>
</dbReference>
<dbReference type="PANTHER" id="PTHR37969:SF3">
    <property type="entry name" value="PROTEIN CBG13131"/>
    <property type="match status" value="1"/>
</dbReference>
<evidence type="ECO:0000313" key="9">
    <source>
        <dbReference type="WBParaSite" id="PgR004_g195_t01"/>
    </source>
</evidence>
<sequence>MNHPISTVLSFIFLVETINALAYYITTSSGICVVSDGVLYINGVRQRNLTQLENQVVHAYMNEYDNYTAQVEKCDNEKPRPENASTLLPIPPTTPTFCNNITVYYLKGCTI</sequence>
<evidence type="ECO:0000256" key="6">
    <source>
        <dbReference type="SAM" id="SignalP"/>
    </source>
</evidence>
<evidence type="ECO:0000256" key="1">
    <source>
        <dbReference type="ARBA" id="ARBA00004613"/>
    </source>
</evidence>
<evidence type="ECO:0000259" key="7">
    <source>
        <dbReference type="Pfam" id="PF06394"/>
    </source>
</evidence>
<keyword evidence="3" id="KW-0964">Secreted</keyword>
<evidence type="ECO:0000313" key="8">
    <source>
        <dbReference type="Proteomes" id="UP000887569"/>
    </source>
</evidence>
<feature type="chain" id="PRO_5037172863" evidence="6">
    <location>
        <begin position="21"/>
        <end position="111"/>
    </location>
</feature>
<comment type="similarity">
    <text evidence="2">Belongs to the protease inhibitor I33 family.</text>
</comment>
<protein>
    <submittedName>
        <fullName evidence="9">Pepsin inhibitor-3-like repeated domain-containing protein</fullName>
    </submittedName>
</protein>
<keyword evidence="8" id="KW-1185">Reference proteome</keyword>
<dbReference type="SUPFAM" id="SSF55149">
    <property type="entry name" value="Pepsin inhibitor-3"/>
    <property type="match status" value="1"/>
</dbReference>
<comment type="subcellular location">
    <subcellularLocation>
        <location evidence="1">Secreted</location>
    </subcellularLocation>
</comment>
<name>A0A915ADF9_PARUN</name>
<feature type="signal peptide" evidence="6">
    <location>
        <begin position="1"/>
        <end position="20"/>
    </location>
</feature>
<evidence type="ECO:0000256" key="4">
    <source>
        <dbReference type="ARBA" id="ARBA00022729"/>
    </source>
</evidence>
<reference evidence="9" key="1">
    <citation type="submission" date="2022-11" db="UniProtKB">
        <authorList>
            <consortium name="WormBaseParasite"/>
        </authorList>
    </citation>
    <scope>IDENTIFICATION</scope>
</reference>
<keyword evidence="5" id="KW-1015">Disulfide bond</keyword>
<dbReference type="InterPro" id="IPR051901">
    <property type="entry name" value="Protease_Inhibitor_I33"/>
</dbReference>
<keyword evidence="4 6" id="KW-0732">Signal</keyword>
<dbReference type="InterPro" id="IPR038412">
    <property type="entry name" value="Pepsin-I3_sf"/>
</dbReference>
<dbReference type="Pfam" id="PF06394">
    <property type="entry name" value="Pepsin-I3"/>
    <property type="match status" value="1"/>
</dbReference>
<dbReference type="InterPro" id="IPR010480">
    <property type="entry name" value="Pepsin-I3"/>
</dbReference>
<accession>A0A915ADF9</accession>
<dbReference type="AlphaFoldDB" id="A0A915ADF9"/>
<dbReference type="PANTHER" id="PTHR37969">
    <property type="entry name" value="PROTEIN CBG07421-RELATED"/>
    <property type="match status" value="1"/>
</dbReference>
<evidence type="ECO:0000256" key="3">
    <source>
        <dbReference type="ARBA" id="ARBA00022525"/>
    </source>
</evidence>
<dbReference type="Proteomes" id="UP000887569">
    <property type="component" value="Unplaced"/>
</dbReference>
<proteinExistence type="inferred from homology"/>
<organism evidence="8 9">
    <name type="scientific">Parascaris univalens</name>
    <name type="common">Nematode worm</name>
    <dbReference type="NCBI Taxonomy" id="6257"/>
    <lineage>
        <taxon>Eukaryota</taxon>
        <taxon>Metazoa</taxon>
        <taxon>Ecdysozoa</taxon>
        <taxon>Nematoda</taxon>
        <taxon>Chromadorea</taxon>
        <taxon>Rhabditida</taxon>
        <taxon>Spirurina</taxon>
        <taxon>Ascaridomorpha</taxon>
        <taxon>Ascaridoidea</taxon>
        <taxon>Ascarididae</taxon>
        <taxon>Parascaris</taxon>
    </lineage>
</organism>
<dbReference type="Gene3D" id="3.30.1120.50">
    <property type="entry name" value="Pepsin inhibitor-3"/>
    <property type="match status" value="1"/>
</dbReference>